<evidence type="ECO:0000256" key="1">
    <source>
        <dbReference type="SAM" id="Phobius"/>
    </source>
</evidence>
<feature type="transmembrane region" description="Helical" evidence="1">
    <location>
        <begin position="6"/>
        <end position="24"/>
    </location>
</feature>
<organism evidence="2 3">
    <name type="scientific">Photobacterium sp. (strain ATCC 43367)</name>
    <dbReference type="NCBI Taxonomy" id="379097"/>
    <lineage>
        <taxon>Bacteria</taxon>
        <taxon>Pseudomonadati</taxon>
        <taxon>Pseudomonadota</taxon>
        <taxon>Gammaproteobacteria</taxon>
        <taxon>Vibrionales</taxon>
        <taxon>Vibrionaceae</taxon>
        <taxon>Vibrio</taxon>
        <taxon>Vibrio oreintalis group</taxon>
    </lineage>
</organism>
<evidence type="ECO:0000313" key="2">
    <source>
        <dbReference type="EMBL" id="KGY10388.1"/>
    </source>
</evidence>
<keyword evidence="1" id="KW-1133">Transmembrane helix</keyword>
<sequence>MRKDVVIGLLCMAMSLLGVIFVLAGDSQTPISHWPLEAFSGLVFSLAWGLGLSDLNAIVLSLMLINLFAFIAFVVGRQLSRKL</sequence>
<accession>A0A0A5JQY8</accession>
<protein>
    <submittedName>
        <fullName evidence="2">Uncharacterized protein</fullName>
    </submittedName>
</protein>
<keyword evidence="1" id="KW-0472">Membrane</keyword>
<name>A0A0A5JQY8_PHOS4</name>
<feature type="transmembrane region" description="Helical" evidence="1">
    <location>
        <begin position="57"/>
        <end position="76"/>
    </location>
</feature>
<dbReference type="Proteomes" id="UP000030451">
    <property type="component" value="Unassembled WGS sequence"/>
</dbReference>
<comment type="caution">
    <text evidence="2">The sequence shown here is derived from an EMBL/GenBank/DDBJ whole genome shotgun (WGS) entry which is preliminary data.</text>
</comment>
<dbReference type="EMBL" id="JRWP01000004">
    <property type="protein sequence ID" value="KGY10388.1"/>
    <property type="molecule type" value="Genomic_DNA"/>
</dbReference>
<keyword evidence="1" id="KW-0812">Transmembrane</keyword>
<reference evidence="2 3" key="1">
    <citation type="submission" date="2014-10" db="EMBL/GenBank/DDBJ databases">
        <title>Genome sequencing of Vibrio sinaloensis T08.</title>
        <authorList>
            <person name="Chan K.-G."/>
            <person name="Mohamad N.I."/>
        </authorList>
    </citation>
    <scope>NUCLEOTIDE SEQUENCE [LARGE SCALE GENOMIC DNA]</scope>
    <source>
        <strain evidence="2 3">T08</strain>
    </source>
</reference>
<evidence type="ECO:0000313" key="3">
    <source>
        <dbReference type="Proteomes" id="UP000030451"/>
    </source>
</evidence>
<proteinExistence type="predicted"/>
<gene>
    <name evidence="2" type="ORF">NM06_05650</name>
</gene>
<dbReference type="AlphaFoldDB" id="A0A0A5JQY8"/>